<evidence type="ECO:0000313" key="2">
    <source>
        <dbReference type="EMBL" id="PWN44799.1"/>
    </source>
</evidence>
<sequence length="340" mass="35696">MTPATPDTLEEESPVDISARRSSDAMKRAPSGHATHSAALPTRPFHFLLGLTLSYSSFVMNGLLARIHRSNWSGERGVVLKDAVRLLAELYDGLGGEGVAGRISGDFTPLVLASVCIGALPLSNRVMLGGGCDIAAAARDIVKRTLASVAVSDSRTLVRSAPLPVFLPGSVFGSAALVKTKAGFFCTVDAAPLEAAPADLEDPPAVKTNSDAGIVFCTHLDCPGLLVNLAGLRWVDFRFAACCSIPLNSAACSLTPPSGLEGGLFIGELGAVTKPSSGLGTRLMRLVLESLPDPGKGMIGEWSARSKSRRAKQPTTHSARIAESWSGIRVPFFAPQRHRD</sequence>
<dbReference type="GeneID" id="37033213"/>
<feature type="compositionally biased region" description="Basic and acidic residues" evidence="1">
    <location>
        <begin position="18"/>
        <end position="27"/>
    </location>
</feature>
<dbReference type="AlphaFoldDB" id="A0A316W4V5"/>
<dbReference type="RefSeq" id="XP_025371959.1">
    <property type="nucleotide sequence ID" value="XM_025511343.1"/>
</dbReference>
<proteinExistence type="predicted"/>
<reference evidence="2 3" key="1">
    <citation type="journal article" date="2018" name="Mol. Biol. Evol.">
        <title>Broad Genomic Sampling Reveals a Smut Pathogenic Ancestry of the Fungal Clade Ustilaginomycotina.</title>
        <authorList>
            <person name="Kijpornyongpan T."/>
            <person name="Mondo S.J."/>
            <person name="Barry K."/>
            <person name="Sandor L."/>
            <person name="Lee J."/>
            <person name="Lipzen A."/>
            <person name="Pangilinan J."/>
            <person name="LaButti K."/>
            <person name="Hainaut M."/>
            <person name="Henrissat B."/>
            <person name="Grigoriev I.V."/>
            <person name="Spatafora J.W."/>
            <person name="Aime M.C."/>
        </authorList>
    </citation>
    <scope>NUCLEOTIDE SEQUENCE [LARGE SCALE GENOMIC DNA]</scope>
    <source>
        <strain evidence="2 3">MCA 4658</strain>
    </source>
</reference>
<accession>A0A316W4V5</accession>
<dbReference type="EMBL" id="KZ819359">
    <property type="protein sequence ID" value="PWN44799.1"/>
    <property type="molecule type" value="Genomic_DNA"/>
</dbReference>
<evidence type="ECO:0000313" key="3">
    <source>
        <dbReference type="Proteomes" id="UP000245783"/>
    </source>
</evidence>
<dbReference type="Proteomes" id="UP000245783">
    <property type="component" value="Unassembled WGS sequence"/>
</dbReference>
<organism evidence="2 3">
    <name type="scientific">Ceraceosorus guamensis</name>
    <dbReference type="NCBI Taxonomy" id="1522189"/>
    <lineage>
        <taxon>Eukaryota</taxon>
        <taxon>Fungi</taxon>
        <taxon>Dikarya</taxon>
        <taxon>Basidiomycota</taxon>
        <taxon>Ustilaginomycotina</taxon>
        <taxon>Exobasidiomycetes</taxon>
        <taxon>Ceraceosorales</taxon>
        <taxon>Ceraceosoraceae</taxon>
        <taxon>Ceraceosorus</taxon>
    </lineage>
</organism>
<feature type="region of interest" description="Disordered" evidence="1">
    <location>
        <begin position="299"/>
        <end position="319"/>
    </location>
</feature>
<gene>
    <name evidence="2" type="ORF">IE81DRAFT_254932</name>
</gene>
<protein>
    <submittedName>
        <fullName evidence="2">Uncharacterized protein</fullName>
    </submittedName>
</protein>
<evidence type="ECO:0000256" key="1">
    <source>
        <dbReference type="SAM" id="MobiDB-lite"/>
    </source>
</evidence>
<feature type="region of interest" description="Disordered" evidence="1">
    <location>
        <begin position="1"/>
        <end position="37"/>
    </location>
</feature>
<name>A0A316W4V5_9BASI</name>
<keyword evidence="3" id="KW-1185">Reference proteome</keyword>
<dbReference type="InParanoid" id="A0A316W4V5"/>